<dbReference type="PROSITE" id="PS00678">
    <property type="entry name" value="WD_REPEATS_1"/>
    <property type="match status" value="1"/>
</dbReference>
<evidence type="ECO:0000313" key="13">
    <source>
        <dbReference type="Proteomes" id="UP000593567"/>
    </source>
</evidence>
<keyword evidence="4 6" id="KW-0863">Zinc-finger</keyword>
<reference evidence="12" key="1">
    <citation type="submission" date="2020-06" db="EMBL/GenBank/DDBJ databases">
        <title>Draft genome of Bugula neritina, a colonial animal packing powerful symbionts and potential medicines.</title>
        <authorList>
            <person name="Rayko M."/>
        </authorList>
    </citation>
    <scope>NUCLEOTIDE SEQUENCE [LARGE SCALE GENOMIC DNA]</scope>
    <source>
        <strain evidence="12">Kwan_BN1</strain>
    </source>
</reference>
<keyword evidence="8" id="KW-0175">Coiled coil</keyword>
<dbReference type="GO" id="GO:0008270">
    <property type="term" value="F:zinc ion binding"/>
    <property type="evidence" value="ECO:0007669"/>
    <property type="project" value="UniProtKB-KW"/>
</dbReference>
<dbReference type="PROSITE" id="PS50294">
    <property type="entry name" value="WD_REPEATS_REGION"/>
    <property type="match status" value="4"/>
</dbReference>
<dbReference type="SMART" id="SM00504">
    <property type="entry name" value="Ubox"/>
    <property type="match status" value="1"/>
</dbReference>
<dbReference type="CDD" id="cd00200">
    <property type="entry name" value="WD40"/>
    <property type="match status" value="1"/>
</dbReference>
<dbReference type="PRINTS" id="PR00320">
    <property type="entry name" value="GPROTEINBRPT"/>
</dbReference>
<dbReference type="Pfam" id="PF00400">
    <property type="entry name" value="WD40"/>
    <property type="match status" value="4"/>
</dbReference>
<evidence type="ECO:0000256" key="6">
    <source>
        <dbReference type="PROSITE-ProRule" id="PRU00207"/>
    </source>
</evidence>
<dbReference type="InterPro" id="IPR003613">
    <property type="entry name" value="Ubox_domain"/>
</dbReference>
<evidence type="ECO:0000256" key="9">
    <source>
        <dbReference type="SAM" id="MobiDB-lite"/>
    </source>
</evidence>
<feature type="repeat" description="WD" evidence="7">
    <location>
        <begin position="649"/>
        <end position="679"/>
    </location>
</feature>
<evidence type="ECO:0000256" key="7">
    <source>
        <dbReference type="PROSITE-ProRule" id="PRU00221"/>
    </source>
</evidence>
<dbReference type="SUPFAM" id="SSF57850">
    <property type="entry name" value="RING/U-box"/>
    <property type="match status" value="1"/>
</dbReference>
<dbReference type="PROSITE" id="PS50082">
    <property type="entry name" value="WD_REPEATS_2"/>
    <property type="match status" value="4"/>
</dbReference>
<organism evidence="12 13">
    <name type="scientific">Bugula neritina</name>
    <name type="common">Brown bryozoan</name>
    <name type="synonym">Sertularia neritina</name>
    <dbReference type="NCBI Taxonomy" id="10212"/>
    <lineage>
        <taxon>Eukaryota</taxon>
        <taxon>Metazoa</taxon>
        <taxon>Spiralia</taxon>
        <taxon>Lophotrochozoa</taxon>
        <taxon>Bryozoa</taxon>
        <taxon>Gymnolaemata</taxon>
        <taxon>Cheilostomatida</taxon>
        <taxon>Flustrina</taxon>
        <taxon>Buguloidea</taxon>
        <taxon>Bugulidae</taxon>
        <taxon>Bugula</taxon>
    </lineage>
</organism>
<dbReference type="InterPro" id="IPR036322">
    <property type="entry name" value="WD40_repeat_dom_sf"/>
</dbReference>
<dbReference type="PROSITE" id="PS00518">
    <property type="entry name" value="ZF_RING_1"/>
    <property type="match status" value="1"/>
</dbReference>
<dbReference type="PANTHER" id="PTHR19848:SF6">
    <property type="entry name" value="E3 UBIQUITIN-PROTEIN LIGASE TRAF7"/>
    <property type="match status" value="1"/>
</dbReference>
<sequence>MIRNSYNVDISVPGLPQSPKRPAALASRPRSGGSESSFNFDMPKTPHFDQISSVSSAAMNGSFDLPKSLHGSNSSLFRNNLASSHSTASSNHMNFSQPIEPHSYNITNGYPVDLEEEIYVFVEPLNRRLCCPVCSQVFKDPVITTCGHTFCKVCVQKSVNEVCPIDMKPSKYIVDNIALSEQIGELVVRCKYGCKKSTSHPGEYVADESGCPVTLKISERYSHEKHCDFSIMSCPNNRDCPQFLRKDLESHLQTCTYFACPNQKNGCDFVGARHSLSEHVALCSYNSLKGSSEGESRLDKIKQENKSAREDIDFLFTSLRGLNQRFEQMEAEKDKMEAEHEKLIDHVNKMASALDEAHKEIIMGRNERQVIMEELEQLKRMSQQMPAIGPYDPETIIKCKGTCVGHDGPVWCLAADNDFLFSGSSDNHVRVWDTSCNYKCVKTLAGHCGIVLALTVNGNRLYSGSQDTKIMIWDIDNNFELVDTLDAHDNPVCTLATSRAMIFSGSLKTVKVWSFLSGKHVMKKEISGFNHWVRALYATDRELYCGSYQTIEIYNLDTFEITTTLKTYGGSVYSITVTDKYILCGTYEKVIHVWELSTMEQVTTLQGHNGTVYALTWMQSPGGILVFSASYDRTIRVWSQNNMICKQTLLRHGGSVACLVVVKGRLFSGGIDSMVKVWQ</sequence>
<dbReference type="InterPro" id="IPR020472">
    <property type="entry name" value="WD40_PAC1"/>
</dbReference>
<dbReference type="InterPro" id="IPR015943">
    <property type="entry name" value="WD40/YVTN_repeat-like_dom_sf"/>
</dbReference>
<keyword evidence="5 6" id="KW-0862">Zinc</keyword>
<dbReference type="PROSITE" id="PS50089">
    <property type="entry name" value="ZF_RING_2"/>
    <property type="match status" value="1"/>
</dbReference>
<dbReference type="GO" id="GO:0016567">
    <property type="term" value="P:protein ubiquitination"/>
    <property type="evidence" value="ECO:0007669"/>
    <property type="project" value="InterPro"/>
</dbReference>
<feature type="repeat" description="WD" evidence="7">
    <location>
        <begin position="403"/>
        <end position="433"/>
    </location>
</feature>
<feature type="zinc finger region" description="TRAF-type" evidence="6">
    <location>
        <begin position="222"/>
        <end position="283"/>
    </location>
</feature>
<evidence type="ECO:0000256" key="4">
    <source>
        <dbReference type="ARBA" id="ARBA00022771"/>
    </source>
</evidence>
<protein>
    <submittedName>
        <fullName evidence="12">TRAF7</fullName>
    </submittedName>
</protein>
<dbReference type="InterPro" id="IPR013083">
    <property type="entry name" value="Znf_RING/FYVE/PHD"/>
</dbReference>
<keyword evidence="1 7" id="KW-0853">WD repeat</keyword>
<dbReference type="PROSITE" id="PS50145">
    <property type="entry name" value="ZF_TRAF"/>
    <property type="match status" value="1"/>
</dbReference>
<dbReference type="GO" id="GO:0004842">
    <property type="term" value="F:ubiquitin-protein transferase activity"/>
    <property type="evidence" value="ECO:0007669"/>
    <property type="project" value="InterPro"/>
</dbReference>
<dbReference type="InterPro" id="IPR001841">
    <property type="entry name" value="Znf_RING"/>
</dbReference>
<dbReference type="InterPro" id="IPR001293">
    <property type="entry name" value="Znf_TRAF"/>
</dbReference>
<dbReference type="Gene3D" id="3.30.40.10">
    <property type="entry name" value="Zinc/RING finger domain, C3HC4 (zinc finger)"/>
    <property type="match status" value="2"/>
</dbReference>
<name>A0A7J7KD30_BUGNE</name>
<dbReference type="OrthoDB" id="674604at2759"/>
<evidence type="ECO:0000259" key="11">
    <source>
        <dbReference type="PROSITE" id="PS50145"/>
    </source>
</evidence>
<proteinExistence type="predicted"/>
<dbReference type="InterPro" id="IPR017907">
    <property type="entry name" value="Znf_RING_CS"/>
</dbReference>
<dbReference type="GO" id="GO:0007219">
    <property type="term" value="P:Notch signaling pathway"/>
    <property type="evidence" value="ECO:0007669"/>
    <property type="project" value="TreeGrafter"/>
</dbReference>
<feature type="coiled-coil region" evidence="8">
    <location>
        <begin position="291"/>
        <end position="346"/>
    </location>
</feature>
<gene>
    <name evidence="12" type="ORF">EB796_006246</name>
</gene>
<dbReference type="Proteomes" id="UP000593567">
    <property type="component" value="Unassembled WGS sequence"/>
</dbReference>
<dbReference type="GO" id="GO:0000027">
    <property type="term" value="P:ribosomal large subunit assembly"/>
    <property type="evidence" value="ECO:0007669"/>
    <property type="project" value="TreeGrafter"/>
</dbReference>
<feature type="repeat" description="WD" evidence="7">
    <location>
        <begin position="444"/>
        <end position="483"/>
    </location>
</feature>
<dbReference type="InterPro" id="IPR001680">
    <property type="entry name" value="WD40_rpt"/>
</dbReference>
<evidence type="ECO:0000313" key="12">
    <source>
        <dbReference type="EMBL" id="KAF6035446.1"/>
    </source>
</evidence>
<feature type="region of interest" description="Disordered" evidence="9">
    <location>
        <begin position="1"/>
        <end position="42"/>
    </location>
</feature>
<dbReference type="AlphaFoldDB" id="A0A7J7KD30"/>
<evidence type="ECO:0000256" key="2">
    <source>
        <dbReference type="ARBA" id="ARBA00022723"/>
    </source>
</evidence>
<keyword evidence="13" id="KW-1185">Reference proteome</keyword>
<dbReference type="PANTHER" id="PTHR19848">
    <property type="entry name" value="WD40 REPEAT PROTEIN"/>
    <property type="match status" value="1"/>
</dbReference>
<dbReference type="Gene3D" id="2.130.10.10">
    <property type="entry name" value="YVTN repeat-like/Quinoprotein amine dehydrogenase"/>
    <property type="match status" value="2"/>
</dbReference>
<comment type="caution">
    <text evidence="12">The sequence shown here is derived from an EMBL/GenBank/DDBJ whole genome shotgun (WGS) entry which is preliminary data.</text>
</comment>
<dbReference type="SUPFAM" id="SSF50978">
    <property type="entry name" value="WD40 repeat-like"/>
    <property type="match status" value="1"/>
</dbReference>
<evidence type="ECO:0000256" key="3">
    <source>
        <dbReference type="ARBA" id="ARBA00022737"/>
    </source>
</evidence>
<dbReference type="SMART" id="SM00320">
    <property type="entry name" value="WD40"/>
    <property type="match status" value="6"/>
</dbReference>
<evidence type="ECO:0000256" key="1">
    <source>
        <dbReference type="ARBA" id="ARBA00022574"/>
    </source>
</evidence>
<evidence type="ECO:0000259" key="10">
    <source>
        <dbReference type="PROSITE" id="PS50089"/>
    </source>
</evidence>
<dbReference type="InterPro" id="IPR019775">
    <property type="entry name" value="WD40_repeat_CS"/>
</dbReference>
<evidence type="ECO:0000256" key="5">
    <source>
        <dbReference type="ARBA" id="ARBA00022833"/>
    </source>
</evidence>
<feature type="domain" description="RING-type" evidence="10">
    <location>
        <begin position="131"/>
        <end position="166"/>
    </location>
</feature>
<dbReference type="Pfam" id="PF13445">
    <property type="entry name" value="zf-RING_UBOX"/>
    <property type="match status" value="1"/>
</dbReference>
<evidence type="ECO:0000256" key="8">
    <source>
        <dbReference type="SAM" id="Coils"/>
    </source>
</evidence>
<dbReference type="GO" id="GO:0005730">
    <property type="term" value="C:nucleolus"/>
    <property type="evidence" value="ECO:0007669"/>
    <property type="project" value="TreeGrafter"/>
</dbReference>
<dbReference type="InterPro" id="IPR027370">
    <property type="entry name" value="Znf-RING_euk"/>
</dbReference>
<feature type="repeat" description="WD" evidence="7">
    <location>
        <begin position="605"/>
        <end position="639"/>
    </location>
</feature>
<dbReference type="EMBL" id="VXIV02000876">
    <property type="protein sequence ID" value="KAF6035446.1"/>
    <property type="molecule type" value="Genomic_DNA"/>
</dbReference>
<keyword evidence="2 6" id="KW-0479">Metal-binding</keyword>
<accession>A0A7J7KD30</accession>
<dbReference type="SMART" id="SM00184">
    <property type="entry name" value="RING"/>
    <property type="match status" value="1"/>
</dbReference>
<keyword evidence="3" id="KW-0677">Repeat</keyword>
<dbReference type="SUPFAM" id="SSF49599">
    <property type="entry name" value="TRAF domain-like"/>
    <property type="match status" value="1"/>
</dbReference>
<feature type="domain" description="TRAF-type" evidence="11">
    <location>
        <begin position="222"/>
        <end position="283"/>
    </location>
</feature>